<dbReference type="SMART" id="SM00490">
    <property type="entry name" value="HELICc"/>
    <property type="match status" value="1"/>
</dbReference>
<gene>
    <name evidence="4" type="ORF">RMAR0315_LOCUS9211</name>
</gene>
<evidence type="ECO:0000259" key="3">
    <source>
        <dbReference type="PROSITE" id="PS51194"/>
    </source>
</evidence>
<feature type="compositionally biased region" description="Polar residues" evidence="2">
    <location>
        <begin position="351"/>
        <end position="362"/>
    </location>
</feature>
<dbReference type="PANTHER" id="PTHR45629">
    <property type="entry name" value="SNF2/RAD54 FAMILY MEMBER"/>
    <property type="match status" value="1"/>
</dbReference>
<protein>
    <recommendedName>
        <fullName evidence="3">Helicase C-terminal domain-containing protein</fullName>
    </recommendedName>
</protein>
<dbReference type="Gene3D" id="3.40.50.300">
    <property type="entry name" value="P-loop containing nucleotide triphosphate hydrolases"/>
    <property type="match status" value="1"/>
</dbReference>
<evidence type="ECO:0000313" key="4">
    <source>
        <dbReference type="EMBL" id="CAD8399219.1"/>
    </source>
</evidence>
<evidence type="ECO:0000256" key="1">
    <source>
        <dbReference type="ARBA" id="ARBA00022801"/>
    </source>
</evidence>
<dbReference type="InterPro" id="IPR049730">
    <property type="entry name" value="SNF2/RAD54-like_C"/>
</dbReference>
<dbReference type="InterPro" id="IPR001650">
    <property type="entry name" value="Helicase_C-like"/>
</dbReference>
<dbReference type="GO" id="GO:0015616">
    <property type="term" value="F:DNA translocase activity"/>
    <property type="evidence" value="ECO:0007669"/>
    <property type="project" value="TreeGrafter"/>
</dbReference>
<dbReference type="PANTHER" id="PTHR45629:SF7">
    <property type="entry name" value="DNA EXCISION REPAIR PROTEIN ERCC-6-RELATED"/>
    <property type="match status" value="1"/>
</dbReference>
<dbReference type="SUPFAM" id="SSF52540">
    <property type="entry name" value="P-loop containing nucleoside triphosphate hydrolases"/>
    <property type="match status" value="1"/>
</dbReference>
<dbReference type="Pfam" id="PF00271">
    <property type="entry name" value="Helicase_C"/>
    <property type="match status" value="1"/>
</dbReference>
<proteinExistence type="predicted"/>
<accession>A0A7S0BP61</accession>
<dbReference type="PROSITE" id="PS51194">
    <property type="entry name" value="HELICASE_CTER"/>
    <property type="match status" value="1"/>
</dbReference>
<reference evidence="4" key="1">
    <citation type="submission" date="2021-01" db="EMBL/GenBank/DDBJ databases">
        <authorList>
            <person name="Corre E."/>
            <person name="Pelletier E."/>
            <person name="Niang G."/>
            <person name="Scheremetjew M."/>
            <person name="Finn R."/>
            <person name="Kale V."/>
            <person name="Holt S."/>
            <person name="Cochrane G."/>
            <person name="Meng A."/>
            <person name="Brown T."/>
            <person name="Cohen L."/>
        </authorList>
    </citation>
    <scope>NUCLEOTIDE SEQUENCE</scope>
    <source>
        <strain evidence="4">UTEX LB 2760</strain>
    </source>
</reference>
<dbReference type="InterPro" id="IPR050496">
    <property type="entry name" value="SNF2_RAD54_helicase_repair"/>
</dbReference>
<dbReference type="AlphaFoldDB" id="A0A7S0BP61"/>
<dbReference type="GO" id="GO:0016787">
    <property type="term" value="F:hydrolase activity"/>
    <property type="evidence" value="ECO:0007669"/>
    <property type="project" value="UniProtKB-KW"/>
</dbReference>
<feature type="domain" description="Helicase C-terminal" evidence="3">
    <location>
        <begin position="1"/>
        <end position="132"/>
    </location>
</feature>
<name>A0A7S0BP61_9RHOD</name>
<dbReference type="EMBL" id="HBEK01016827">
    <property type="protein sequence ID" value="CAD8399219.1"/>
    <property type="molecule type" value="Transcribed_RNA"/>
</dbReference>
<evidence type="ECO:0000256" key="2">
    <source>
        <dbReference type="SAM" id="MobiDB-lite"/>
    </source>
</evidence>
<feature type="region of interest" description="Disordered" evidence="2">
    <location>
        <begin position="250"/>
        <end position="362"/>
    </location>
</feature>
<dbReference type="CDD" id="cd18793">
    <property type="entry name" value="SF2_C_SNF"/>
    <property type="match status" value="1"/>
</dbReference>
<keyword evidence="1" id="KW-0378">Hydrolase</keyword>
<organism evidence="4">
    <name type="scientific">Rhodosorus marinus</name>
    <dbReference type="NCBI Taxonomy" id="101924"/>
    <lineage>
        <taxon>Eukaryota</taxon>
        <taxon>Rhodophyta</taxon>
        <taxon>Stylonematophyceae</taxon>
        <taxon>Stylonematales</taxon>
        <taxon>Stylonemataceae</taxon>
        <taxon>Rhodosorus</taxon>
    </lineage>
</organism>
<dbReference type="InterPro" id="IPR027417">
    <property type="entry name" value="P-loop_NTPase"/>
</dbReference>
<feature type="compositionally biased region" description="Polar residues" evidence="2">
    <location>
        <begin position="309"/>
        <end position="318"/>
    </location>
</feature>
<feature type="compositionally biased region" description="Basic and acidic residues" evidence="2">
    <location>
        <begin position="255"/>
        <end position="266"/>
    </location>
</feature>
<sequence>MLDIIEAALTSRMNYDVSGFCRLDGSTPHQERQEIVNKFNDPSSPFFALLMSTGVGSLGLTVTRADRVIIYDPSWNPFVDAQAVDRAYRIGQTRNVLVYRMITCGTIEEKIYKKQVFKGGLAKTATQEERTRGFFSKNELSDVFTLHDVDQSATRCMFEDIIRSSVENENVTKQLEPFQPHVSWVQGLDEVDDLTHNDLIFQVAPLAIQEAEEEMARQSLGRARNDGSSLGLAQMNPWFQAASMWPFRSSSGNDLEERPSRLEERTPTTTPRRERRFVWPSPSSESSPNSTGGTSGQTRLSFPSVDSGRWSTGRNTTPVRIDLDGPLANQDPRPTVEIDLTGEDSVGKENATATGNSGPHQTVNQSAIIGIGGGGASGSFRNRLLDKDGVFVIDDDEEMLSAASPLPGEESAQTAIPPSVVSEVLRTIRAVNPRRNLSESEINSYDVLLKSAKKHEERGEMKLALLDMFKMMDICDDDLNLQIRVLRLCKALNVLRPNDFTIDDEGVIVID</sequence>
<feature type="compositionally biased region" description="Low complexity" evidence="2">
    <location>
        <begin position="280"/>
        <end position="298"/>
    </location>
</feature>